<dbReference type="Proteomes" id="UP000018144">
    <property type="component" value="Unassembled WGS sequence"/>
</dbReference>
<dbReference type="EMBL" id="HF935851">
    <property type="protein sequence ID" value="CCX32451.1"/>
    <property type="molecule type" value="Genomic_DNA"/>
</dbReference>
<organism evidence="1 2">
    <name type="scientific">Pyronema omphalodes (strain CBS 100304)</name>
    <name type="common">Pyronema confluens</name>
    <dbReference type="NCBI Taxonomy" id="1076935"/>
    <lineage>
        <taxon>Eukaryota</taxon>
        <taxon>Fungi</taxon>
        <taxon>Dikarya</taxon>
        <taxon>Ascomycota</taxon>
        <taxon>Pezizomycotina</taxon>
        <taxon>Pezizomycetes</taxon>
        <taxon>Pezizales</taxon>
        <taxon>Pyronemataceae</taxon>
        <taxon>Pyronema</taxon>
    </lineage>
</organism>
<accession>U4LVD9</accession>
<proteinExistence type="predicted"/>
<reference evidence="1 2" key="1">
    <citation type="journal article" date="2013" name="PLoS Genet.">
        <title>The genome and development-dependent transcriptomes of Pyronema confluens: a window into fungal evolution.</title>
        <authorList>
            <person name="Traeger S."/>
            <person name="Altegoer F."/>
            <person name="Freitag M."/>
            <person name="Gabaldon T."/>
            <person name="Kempken F."/>
            <person name="Kumar A."/>
            <person name="Marcet-Houben M."/>
            <person name="Poggeler S."/>
            <person name="Stajich J.E."/>
            <person name="Nowrousian M."/>
        </authorList>
    </citation>
    <scope>NUCLEOTIDE SEQUENCE [LARGE SCALE GENOMIC DNA]</scope>
    <source>
        <strain evidence="2">CBS 100304</strain>
        <tissue evidence="1">Vegetative mycelium</tissue>
    </source>
</reference>
<sequence>MTMGEAILVTYRIDRPASWEIVQDIAAEISIDKPDRKQNPVVIFQNKLRDDVKPVERAEEDLSMVGDTEIHRGWAIRNGFEFFVGDSRDHDFVYHMFESLAQRRVAALETPRNSGRRWPWRRK</sequence>
<evidence type="ECO:0000313" key="1">
    <source>
        <dbReference type="EMBL" id="CCX32451.1"/>
    </source>
</evidence>
<protein>
    <submittedName>
        <fullName evidence="1">Uncharacterized protein</fullName>
    </submittedName>
</protein>
<gene>
    <name evidence="1" type="ORF">PCON_13104</name>
</gene>
<dbReference type="AlphaFoldDB" id="U4LVD9"/>
<keyword evidence="2" id="KW-1185">Reference proteome</keyword>
<name>U4LVD9_PYROM</name>
<evidence type="ECO:0000313" key="2">
    <source>
        <dbReference type="Proteomes" id="UP000018144"/>
    </source>
</evidence>